<gene>
    <name evidence="3" type="ORF">P73_2018</name>
</gene>
<evidence type="ECO:0000256" key="1">
    <source>
        <dbReference type="ARBA" id="ARBA00007689"/>
    </source>
</evidence>
<reference evidence="3 4" key="1">
    <citation type="journal article" date="2014" name="Int. J. Syst. Evol. Microbiol.">
        <title>Celeribacter indicus sp. nov., a polycyclic aromatic hydrocarbon-degrading bacterium from deep-sea sediment and reclassification of Huaishuia halophila as Celeribacter halophilus comb. nov.</title>
        <authorList>
            <person name="Lai Q."/>
            <person name="Cao J."/>
            <person name="Yuan J."/>
            <person name="Li F."/>
            <person name="Shao Z."/>
        </authorList>
    </citation>
    <scope>NUCLEOTIDE SEQUENCE [LARGE SCALE GENOMIC DNA]</scope>
    <source>
        <strain evidence="3">P73</strain>
    </source>
</reference>
<dbReference type="STRING" id="1208324.P73_2018"/>
<dbReference type="RefSeq" id="WP_043869482.1">
    <property type="nucleotide sequence ID" value="NZ_CP004393.1"/>
</dbReference>
<dbReference type="HOGENOM" id="CLU_110355_4_0_5"/>
<protein>
    <recommendedName>
        <fullName evidence="2">YCII-related domain-containing protein</fullName>
    </recommendedName>
</protein>
<feature type="domain" description="YCII-related" evidence="2">
    <location>
        <begin position="41"/>
        <end position="110"/>
    </location>
</feature>
<name>A0A0B5DTH8_9RHOB</name>
<sequence>MSNDKTSNDKAVIAELLGRMMAKEYYMIENRMLADPSDLGPHLADHLRFMIGLEKAGVLFLSGPLYDRDGKMTGEGITVVRASSFEEAEEIAQRDPFVIAGLREPRVQRWVVNEGRISLNIDLSDRGSVLE</sequence>
<dbReference type="InterPro" id="IPR005545">
    <property type="entry name" value="YCII"/>
</dbReference>
<dbReference type="OrthoDB" id="5523400at2"/>
<evidence type="ECO:0000313" key="4">
    <source>
        <dbReference type="Proteomes" id="UP000031521"/>
    </source>
</evidence>
<evidence type="ECO:0000313" key="3">
    <source>
        <dbReference type="EMBL" id="AJE46733.1"/>
    </source>
</evidence>
<evidence type="ECO:0000259" key="2">
    <source>
        <dbReference type="Pfam" id="PF03795"/>
    </source>
</evidence>
<dbReference type="Pfam" id="PF03795">
    <property type="entry name" value="YCII"/>
    <property type="match status" value="1"/>
</dbReference>
<dbReference type="Proteomes" id="UP000031521">
    <property type="component" value="Chromosome"/>
</dbReference>
<dbReference type="KEGG" id="cid:P73_2018"/>
<dbReference type="SUPFAM" id="SSF54909">
    <property type="entry name" value="Dimeric alpha+beta barrel"/>
    <property type="match status" value="1"/>
</dbReference>
<comment type="similarity">
    <text evidence="1">Belongs to the YciI family.</text>
</comment>
<proteinExistence type="inferred from homology"/>
<keyword evidence="4" id="KW-1185">Reference proteome</keyword>
<organism evidence="3 4">
    <name type="scientific">Celeribacter indicus</name>
    <dbReference type="NCBI Taxonomy" id="1208324"/>
    <lineage>
        <taxon>Bacteria</taxon>
        <taxon>Pseudomonadati</taxon>
        <taxon>Pseudomonadota</taxon>
        <taxon>Alphaproteobacteria</taxon>
        <taxon>Rhodobacterales</taxon>
        <taxon>Roseobacteraceae</taxon>
        <taxon>Celeribacter</taxon>
    </lineage>
</organism>
<dbReference type="PANTHER" id="PTHR37828">
    <property type="entry name" value="GSR2449 PROTEIN"/>
    <property type="match status" value="1"/>
</dbReference>
<dbReference type="InterPro" id="IPR011008">
    <property type="entry name" value="Dimeric_a/b-barrel"/>
</dbReference>
<accession>A0A0B5DTH8</accession>
<dbReference type="EMBL" id="CP004393">
    <property type="protein sequence ID" value="AJE46733.1"/>
    <property type="molecule type" value="Genomic_DNA"/>
</dbReference>
<dbReference type="PANTHER" id="PTHR37828:SF1">
    <property type="entry name" value="YCII-RELATED DOMAIN-CONTAINING PROTEIN"/>
    <property type="match status" value="1"/>
</dbReference>
<dbReference type="AlphaFoldDB" id="A0A0B5DTH8"/>
<dbReference type="Gene3D" id="3.30.70.1060">
    <property type="entry name" value="Dimeric alpha+beta barrel"/>
    <property type="match status" value="1"/>
</dbReference>